<dbReference type="GeneID" id="20208382"/>
<keyword evidence="1" id="KW-0863">Zinc-finger</keyword>
<dbReference type="Gene3D" id="4.10.60.10">
    <property type="entry name" value="Zinc finger, CCHC-type"/>
    <property type="match status" value="1"/>
</dbReference>
<dbReference type="PANTHER" id="PTHR45823">
    <property type="entry name" value="T-SNARE COILED-COIL HOMOLOGY DOMAIN-CONTAINING PROTEIN"/>
    <property type="match status" value="1"/>
</dbReference>
<dbReference type="PANTHER" id="PTHR45823:SF1">
    <property type="entry name" value="T-SNARE COILED-COIL HOMOLOGY DOMAIN-CONTAINING PROTEIN"/>
    <property type="match status" value="1"/>
</dbReference>
<dbReference type="InParanoid" id="T1FHT3"/>
<protein>
    <recommendedName>
        <fullName evidence="2">CCHC-type domain-containing protein</fullName>
    </recommendedName>
</protein>
<dbReference type="Proteomes" id="UP000015101">
    <property type="component" value="Unassembled WGS sequence"/>
</dbReference>
<gene>
    <name evidence="4" type="primary">20208382</name>
    <name evidence="3" type="ORF">HELRODRAFT_182130</name>
</gene>
<dbReference type="HOGENOM" id="CLU_094721_0_0_1"/>
<dbReference type="OrthoDB" id="3863715at2759"/>
<evidence type="ECO:0000313" key="4">
    <source>
        <dbReference type="EnsemblMetazoa" id="HelroP182130"/>
    </source>
</evidence>
<dbReference type="EnsemblMetazoa" id="HelroT182130">
    <property type="protein sequence ID" value="HelroP182130"/>
    <property type="gene ID" value="HelroG182130"/>
</dbReference>
<dbReference type="SUPFAM" id="SSF57756">
    <property type="entry name" value="Retrovirus zinc finger-like domains"/>
    <property type="match status" value="1"/>
</dbReference>
<dbReference type="Pfam" id="PF00098">
    <property type="entry name" value="zf-CCHC"/>
    <property type="match status" value="1"/>
</dbReference>
<proteinExistence type="predicted"/>
<dbReference type="PROSITE" id="PS50158">
    <property type="entry name" value="ZF_CCHC"/>
    <property type="match status" value="1"/>
</dbReference>
<dbReference type="RefSeq" id="XP_009030675.1">
    <property type="nucleotide sequence ID" value="XM_009032427.1"/>
</dbReference>
<dbReference type="GO" id="GO:0008270">
    <property type="term" value="F:zinc ion binding"/>
    <property type="evidence" value="ECO:0007669"/>
    <property type="project" value="UniProtKB-KW"/>
</dbReference>
<evidence type="ECO:0000259" key="2">
    <source>
        <dbReference type="PROSITE" id="PS50158"/>
    </source>
</evidence>
<dbReference type="EMBL" id="KB097701">
    <property type="protein sequence ID" value="ESN91273.1"/>
    <property type="molecule type" value="Genomic_DNA"/>
</dbReference>
<feature type="domain" description="CCHC-type" evidence="2">
    <location>
        <begin position="229"/>
        <end position="245"/>
    </location>
</feature>
<dbReference type="GO" id="GO:0003676">
    <property type="term" value="F:nucleic acid binding"/>
    <property type="evidence" value="ECO:0007669"/>
    <property type="project" value="InterPro"/>
</dbReference>
<evidence type="ECO:0000256" key="1">
    <source>
        <dbReference type="PROSITE-ProRule" id="PRU00047"/>
    </source>
</evidence>
<reference evidence="5" key="1">
    <citation type="submission" date="2012-12" db="EMBL/GenBank/DDBJ databases">
        <authorList>
            <person name="Hellsten U."/>
            <person name="Grimwood J."/>
            <person name="Chapman J.A."/>
            <person name="Shapiro H."/>
            <person name="Aerts A."/>
            <person name="Otillar R.P."/>
            <person name="Terry A.Y."/>
            <person name="Boore J.L."/>
            <person name="Simakov O."/>
            <person name="Marletaz F."/>
            <person name="Cho S.-J."/>
            <person name="Edsinger-Gonzales E."/>
            <person name="Havlak P."/>
            <person name="Kuo D.-H."/>
            <person name="Larsson T."/>
            <person name="Lv J."/>
            <person name="Arendt D."/>
            <person name="Savage R."/>
            <person name="Osoegawa K."/>
            <person name="de Jong P."/>
            <person name="Lindberg D.R."/>
            <person name="Seaver E.C."/>
            <person name="Weisblat D.A."/>
            <person name="Putnam N.H."/>
            <person name="Grigoriev I.V."/>
            <person name="Rokhsar D.S."/>
        </authorList>
    </citation>
    <scope>NUCLEOTIDE SEQUENCE</scope>
</reference>
<dbReference type="CTD" id="20208382"/>
<keyword evidence="1" id="KW-0862">Zinc</keyword>
<keyword evidence="5" id="KW-1185">Reference proteome</keyword>
<reference evidence="4" key="3">
    <citation type="submission" date="2015-06" db="UniProtKB">
        <authorList>
            <consortium name="EnsemblMetazoa"/>
        </authorList>
    </citation>
    <scope>IDENTIFICATION</scope>
</reference>
<dbReference type="EMBL" id="AMQM01007988">
    <property type="status" value="NOT_ANNOTATED_CDS"/>
    <property type="molecule type" value="Genomic_DNA"/>
</dbReference>
<organism evidence="4 5">
    <name type="scientific">Helobdella robusta</name>
    <name type="common">Californian leech</name>
    <dbReference type="NCBI Taxonomy" id="6412"/>
    <lineage>
        <taxon>Eukaryota</taxon>
        <taxon>Metazoa</taxon>
        <taxon>Spiralia</taxon>
        <taxon>Lophotrochozoa</taxon>
        <taxon>Annelida</taxon>
        <taxon>Clitellata</taxon>
        <taxon>Hirudinea</taxon>
        <taxon>Rhynchobdellida</taxon>
        <taxon>Glossiphoniidae</taxon>
        <taxon>Helobdella</taxon>
    </lineage>
</organism>
<dbReference type="InterPro" id="IPR036875">
    <property type="entry name" value="Znf_CCHC_sf"/>
</dbReference>
<sequence length="271" mass="31005">MFEVSCGESLFLVCRLGDDLIVMFALTKQSAAIDAKILQQSKELREQFDVKAEHQLAVINAKIENQMMRIEDITSKIEQKYDQKVIGLEQKLSCEVDKLKQKLEETKKINSTPVCHVTAKTLKVPAFDGETFWNIYKAQFEATVMNYGLNESEWARALVFLKAVRDSDLRQTLILVVKRSLKDAVAYSLTFESAKQASKTDVKLRQICEKCSCQKMVLEQKGQDYGAPKCWNCGEKGHLRRDCKQTSRNNYCRHCAATWHKRNLPQTVADP</sequence>
<dbReference type="AlphaFoldDB" id="T1FHT3"/>
<accession>T1FHT3</accession>
<reference evidence="3 5" key="2">
    <citation type="journal article" date="2013" name="Nature">
        <title>Insights into bilaterian evolution from three spiralian genomes.</title>
        <authorList>
            <person name="Simakov O."/>
            <person name="Marletaz F."/>
            <person name="Cho S.J."/>
            <person name="Edsinger-Gonzales E."/>
            <person name="Havlak P."/>
            <person name="Hellsten U."/>
            <person name="Kuo D.H."/>
            <person name="Larsson T."/>
            <person name="Lv J."/>
            <person name="Arendt D."/>
            <person name="Savage R."/>
            <person name="Osoegawa K."/>
            <person name="de Jong P."/>
            <person name="Grimwood J."/>
            <person name="Chapman J.A."/>
            <person name="Shapiro H."/>
            <person name="Aerts A."/>
            <person name="Otillar R.P."/>
            <person name="Terry A.Y."/>
            <person name="Boore J.L."/>
            <person name="Grigoriev I.V."/>
            <person name="Lindberg D.R."/>
            <person name="Seaver E.C."/>
            <person name="Weisblat D.A."/>
            <person name="Putnam N.H."/>
            <person name="Rokhsar D.S."/>
        </authorList>
    </citation>
    <scope>NUCLEOTIDE SEQUENCE</scope>
</reference>
<dbReference type="InterPro" id="IPR001878">
    <property type="entry name" value="Znf_CCHC"/>
</dbReference>
<name>T1FHT3_HELRO</name>
<keyword evidence="1" id="KW-0479">Metal-binding</keyword>
<dbReference type="KEGG" id="hro:HELRODRAFT_182130"/>
<dbReference type="SMART" id="SM00343">
    <property type="entry name" value="ZnF_C2HC"/>
    <property type="match status" value="1"/>
</dbReference>
<evidence type="ECO:0000313" key="5">
    <source>
        <dbReference type="Proteomes" id="UP000015101"/>
    </source>
</evidence>
<evidence type="ECO:0000313" key="3">
    <source>
        <dbReference type="EMBL" id="ESN91273.1"/>
    </source>
</evidence>